<keyword evidence="4" id="KW-1185">Reference proteome</keyword>
<name>A0A853JES9_9GAMM</name>
<proteinExistence type="inferred from homology"/>
<dbReference type="PANTHER" id="PTHR46268:SF15">
    <property type="entry name" value="UNIVERSAL STRESS PROTEIN HP_0031"/>
    <property type="match status" value="1"/>
</dbReference>
<dbReference type="Pfam" id="PF00582">
    <property type="entry name" value="Usp"/>
    <property type="match status" value="2"/>
</dbReference>
<dbReference type="EMBL" id="JACCKA010000086">
    <property type="protein sequence ID" value="NZA27841.1"/>
    <property type="molecule type" value="Genomic_DNA"/>
</dbReference>
<organism evidence="3 4">
    <name type="scientific">Luteimonas salinisoli</name>
    <dbReference type="NCBI Taxonomy" id="2752307"/>
    <lineage>
        <taxon>Bacteria</taxon>
        <taxon>Pseudomonadati</taxon>
        <taxon>Pseudomonadota</taxon>
        <taxon>Gammaproteobacteria</taxon>
        <taxon>Lysobacterales</taxon>
        <taxon>Lysobacteraceae</taxon>
        <taxon>Luteimonas</taxon>
    </lineage>
</organism>
<comment type="caution">
    <text evidence="3">The sequence shown here is derived from an EMBL/GenBank/DDBJ whole genome shotgun (WGS) entry which is preliminary data.</text>
</comment>
<dbReference type="AlphaFoldDB" id="A0A853JES9"/>
<dbReference type="Gene3D" id="3.40.50.12370">
    <property type="match status" value="1"/>
</dbReference>
<dbReference type="RefSeq" id="WP_180679602.1">
    <property type="nucleotide sequence ID" value="NZ_JACCKA010000086.1"/>
</dbReference>
<gene>
    <name evidence="3" type="ORF">H0E84_15795</name>
</gene>
<dbReference type="Proteomes" id="UP000578091">
    <property type="component" value="Unassembled WGS sequence"/>
</dbReference>
<dbReference type="PANTHER" id="PTHR46268">
    <property type="entry name" value="STRESS RESPONSE PROTEIN NHAX"/>
    <property type="match status" value="1"/>
</dbReference>
<evidence type="ECO:0000313" key="3">
    <source>
        <dbReference type="EMBL" id="NZA27841.1"/>
    </source>
</evidence>
<evidence type="ECO:0000313" key="4">
    <source>
        <dbReference type="Proteomes" id="UP000578091"/>
    </source>
</evidence>
<evidence type="ECO:0000256" key="1">
    <source>
        <dbReference type="ARBA" id="ARBA00008791"/>
    </source>
</evidence>
<dbReference type="InterPro" id="IPR006016">
    <property type="entry name" value="UspA"/>
</dbReference>
<accession>A0A853JES9</accession>
<dbReference type="PRINTS" id="PR01438">
    <property type="entry name" value="UNVRSLSTRESS"/>
</dbReference>
<dbReference type="SUPFAM" id="SSF52402">
    <property type="entry name" value="Adenine nucleotide alpha hydrolases-like"/>
    <property type="match status" value="2"/>
</dbReference>
<feature type="domain" description="UspA" evidence="2">
    <location>
        <begin position="206"/>
        <end position="276"/>
    </location>
</feature>
<sequence>MYRDIVLPITGSPGDRDAIAFAVDFARDLGAHLTVLEMVHLPTPPVGPFGAVPDLAIGQLYERLRAQGELNVARYGAQLERAGVRHEVRLVESLFLGPERSASQVAHHYGLVVLAGPHGDTVEGVPAHRYFGELLLQSGRPVLVVPPGCATRMPARRVLLAWRPRREAARAMHDAMPLLAQAERVDVVVVDADEARDGGLQSGADVAHHLARYDIDANAVELPSGGRTVSSVLLEHARQMPAQLIVAGGYGHSRTREWVMGGVTRELLISAPVPVLFSH</sequence>
<feature type="domain" description="UspA" evidence="2">
    <location>
        <begin position="1"/>
        <end position="113"/>
    </location>
</feature>
<protein>
    <submittedName>
        <fullName evidence="3">Universal stress protein</fullName>
    </submittedName>
</protein>
<reference evidence="3 4" key="1">
    <citation type="submission" date="2020-07" db="EMBL/GenBank/DDBJ databases">
        <title>Luteimonas sp. SJ-92.</title>
        <authorList>
            <person name="Huang X.-X."/>
            <person name="Xu L."/>
            <person name="Sun J.-Q."/>
        </authorList>
    </citation>
    <scope>NUCLEOTIDE SEQUENCE [LARGE SCALE GENOMIC DNA]</scope>
    <source>
        <strain evidence="3 4">SJ-92</strain>
    </source>
</reference>
<dbReference type="CDD" id="cd00293">
    <property type="entry name" value="USP-like"/>
    <property type="match status" value="1"/>
</dbReference>
<dbReference type="InterPro" id="IPR006015">
    <property type="entry name" value="Universal_stress_UspA"/>
</dbReference>
<comment type="similarity">
    <text evidence="1">Belongs to the universal stress protein A family.</text>
</comment>
<evidence type="ECO:0000259" key="2">
    <source>
        <dbReference type="Pfam" id="PF00582"/>
    </source>
</evidence>